<comment type="similarity">
    <text evidence="5">Belongs to the NAGSA dehydrogenase family. Type 1 subfamily.</text>
</comment>
<keyword evidence="2 5" id="KW-0028">Amino-acid biosynthesis</keyword>
<dbReference type="PANTHER" id="PTHR32338">
    <property type="entry name" value="N-ACETYL-GAMMA-GLUTAMYL-PHOSPHATE REDUCTASE, CHLOROPLASTIC-RELATED-RELATED"/>
    <property type="match status" value="1"/>
</dbReference>
<evidence type="ECO:0000256" key="5">
    <source>
        <dbReference type="HAMAP-Rule" id="MF_00150"/>
    </source>
</evidence>
<dbReference type="InterPro" id="IPR036291">
    <property type="entry name" value="NAD(P)-bd_dom_sf"/>
</dbReference>
<dbReference type="PANTHER" id="PTHR32338:SF10">
    <property type="entry name" value="N-ACETYL-GAMMA-GLUTAMYL-PHOSPHATE REDUCTASE, CHLOROPLASTIC-RELATED"/>
    <property type="match status" value="1"/>
</dbReference>
<reference evidence="7" key="1">
    <citation type="submission" date="2022-10" db="EMBL/GenBank/DDBJ databases">
        <title>The complete genomes of actinobacterial strains from the NBC collection.</title>
        <authorList>
            <person name="Joergensen T.S."/>
            <person name="Alvarez Arevalo M."/>
            <person name="Sterndorff E.B."/>
            <person name="Faurdal D."/>
            <person name="Vuksanovic O."/>
            <person name="Mourched A.-S."/>
            <person name="Charusanti P."/>
            <person name="Shaw S."/>
            <person name="Blin K."/>
            <person name="Weber T."/>
        </authorList>
    </citation>
    <scope>NUCLEOTIDE SEQUENCE</scope>
    <source>
        <strain evidence="7">NBC_01393</strain>
    </source>
</reference>
<comment type="subcellular location">
    <subcellularLocation>
        <location evidence="5">Cytoplasm</location>
    </subcellularLocation>
</comment>
<dbReference type="GO" id="GO:0051287">
    <property type="term" value="F:NAD binding"/>
    <property type="evidence" value="ECO:0007669"/>
    <property type="project" value="InterPro"/>
</dbReference>
<keyword evidence="3 5" id="KW-0521">NADP</keyword>
<dbReference type="EC" id="1.2.1.38" evidence="5"/>
<dbReference type="Pfam" id="PF01118">
    <property type="entry name" value="Semialdhyde_dh"/>
    <property type="match status" value="1"/>
</dbReference>
<dbReference type="CDD" id="cd17895">
    <property type="entry name" value="AGPR_1_N"/>
    <property type="match status" value="1"/>
</dbReference>
<evidence type="ECO:0000256" key="4">
    <source>
        <dbReference type="ARBA" id="ARBA00023002"/>
    </source>
</evidence>
<dbReference type="NCBIfam" id="TIGR01850">
    <property type="entry name" value="argC"/>
    <property type="match status" value="1"/>
</dbReference>
<keyword evidence="1 5" id="KW-0055">Arginine biosynthesis</keyword>
<keyword evidence="4 5" id="KW-0560">Oxidoreductase</keyword>
<name>A0AAU3HQL0_9ACTN</name>
<dbReference type="GO" id="GO:0005737">
    <property type="term" value="C:cytoplasm"/>
    <property type="evidence" value="ECO:0007669"/>
    <property type="project" value="UniProtKB-SubCell"/>
</dbReference>
<dbReference type="InterPro" id="IPR050085">
    <property type="entry name" value="AGPR"/>
</dbReference>
<dbReference type="GO" id="GO:0006526">
    <property type="term" value="P:L-arginine biosynthetic process"/>
    <property type="evidence" value="ECO:0007669"/>
    <property type="project" value="UniProtKB-UniRule"/>
</dbReference>
<feature type="active site" evidence="5">
    <location>
        <position position="149"/>
    </location>
</feature>
<dbReference type="EMBL" id="CP109546">
    <property type="protein sequence ID" value="WTZ07733.1"/>
    <property type="molecule type" value="Genomic_DNA"/>
</dbReference>
<comment type="catalytic activity">
    <reaction evidence="5">
        <text>N-acetyl-L-glutamate 5-semialdehyde + phosphate + NADP(+) = N-acetyl-L-glutamyl 5-phosphate + NADPH + H(+)</text>
        <dbReference type="Rhea" id="RHEA:21588"/>
        <dbReference type="ChEBI" id="CHEBI:15378"/>
        <dbReference type="ChEBI" id="CHEBI:29123"/>
        <dbReference type="ChEBI" id="CHEBI:43474"/>
        <dbReference type="ChEBI" id="CHEBI:57783"/>
        <dbReference type="ChEBI" id="CHEBI:57936"/>
        <dbReference type="ChEBI" id="CHEBI:58349"/>
        <dbReference type="EC" id="1.2.1.38"/>
    </reaction>
</comment>
<dbReference type="Pfam" id="PF22698">
    <property type="entry name" value="Semialdhyde_dhC_1"/>
    <property type="match status" value="1"/>
</dbReference>
<organism evidence="7">
    <name type="scientific">Streptomyces sp. NBC_01393</name>
    <dbReference type="NCBI Taxonomy" id="2903851"/>
    <lineage>
        <taxon>Bacteria</taxon>
        <taxon>Bacillati</taxon>
        <taxon>Actinomycetota</taxon>
        <taxon>Actinomycetes</taxon>
        <taxon>Kitasatosporales</taxon>
        <taxon>Streptomycetaceae</taxon>
        <taxon>Streptomyces</taxon>
    </lineage>
</organism>
<dbReference type="Gene3D" id="3.40.50.720">
    <property type="entry name" value="NAD(P)-binding Rossmann-like Domain"/>
    <property type="match status" value="1"/>
</dbReference>
<evidence type="ECO:0000256" key="3">
    <source>
        <dbReference type="ARBA" id="ARBA00022857"/>
    </source>
</evidence>
<dbReference type="SUPFAM" id="SSF55347">
    <property type="entry name" value="Glyceraldehyde-3-phosphate dehydrogenase-like, C-terminal domain"/>
    <property type="match status" value="1"/>
</dbReference>
<keyword evidence="5" id="KW-0963">Cytoplasm</keyword>
<evidence type="ECO:0000256" key="2">
    <source>
        <dbReference type="ARBA" id="ARBA00022605"/>
    </source>
</evidence>
<comment type="function">
    <text evidence="5">Catalyzes the NADPH-dependent reduction of N-acetyl-5-glutamyl phosphate to yield N-acetyl-L-glutamate 5-semialdehyde.</text>
</comment>
<dbReference type="GO" id="GO:0070401">
    <property type="term" value="F:NADP+ binding"/>
    <property type="evidence" value="ECO:0007669"/>
    <property type="project" value="InterPro"/>
</dbReference>
<protein>
    <recommendedName>
        <fullName evidence="5">N-acetyl-gamma-glutamyl-phosphate reductase</fullName>
        <shortName evidence="5">AGPR</shortName>
        <ecNumber evidence="5">1.2.1.38</ecNumber>
    </recommendedName>
    <alternativeName>
        <fullName evidence="5">N-acetyl-glutamate semialdehyde dehydrogenase</fullName>
        <shortName evidence="5">NAGSA dehydrogenase</shortName>
    </alternativeName>
</protein>
<dbReference type="AlphaFoldDB" id="A0AAU3HQL0"/>
<evidence type="ECO:0000259" key="6">
    <source>
        <dbReference type="SMART" id="SM00859"/>
    </source>
</evidence>
<dbReference type="HAMAP" id="MF_00150">
    <property type="entry name" value="ArgC_type1"/>
    <property type="match status" value="1"/>
</dbReference>
<feature type="domain" description="Semialdehyde dehydrogenase NAD-binding" evidence="6">
    <location>
        <begin position="4"/>
        <end position="141"/>
    </location>
</feature>
<dbReference type="InterPro" id="IPR000534">
    <property type="entry name" value="Semialdehyde_DH_NAD-bd"/>
</dbReference>
<comment type="pathway">
    <text evidence="5">Amino-acid biosynthesis; L-arginine biosynthesis; N(2)-acetyl-L-ornithine from L-glutamate: step 3/4.</text>
</comment>
<dbReference type="SMART" id="SM00859">
    <property type="entry name" value="Semialdhyde_dh"/>
    <property type="match status" value="1"/>
</dbReference>
<dbReference type="Gene3D" id="3.30.360.10">
    <property type="entry name" value="Dihydrodipicolinate Reductase, domain 2"/>
    <property type="match status" value="1"/>
</dbReference>
<dbReference type="InterPro" id="IPR058924">
    <property type="entry name" value="AGPR_dimerisation_dom"/>
</dbReference>
<dbReference type="GO" id="GO:0003942">
    <property type="term" value="F:N-acetyl-gamma-glutamyl-phosphate reductase activity"/>
    <property type="evidence" value="ECO:0007669"/>
    <property type="project" value="UniProtKB-UniRule"/>
</dbReference>
<dbReference type="SUPFAM" id="SSF51735">
    <property type="entry name" value="NAD(P)-binding Rossmann-fold domains"/>
    <property type="match status" value="1"/>
</dbReference>
<sequence>MTLHIGIVGGTGYAGGELARLLLNHPGVGSITPTARGGEEFDRVHPNLLGCGLSFVDVDELRRRVDDLDVVFFCTPSGEAMRSAAFFLDRGVKVIDVSADFRFRDPQRYAEVYGAPHAAPHLLDEAVYGVTELHREQVAGARLVANPGCYAITTVLGLAPLLRSGLADLDIPVHLAAVNGTTGAGNKPLTEIMHAEAFGSMLPYSLEGHRHAPELENHLAPLAGRELCVDMTTAHGNFARGIYIQASLAVRPQERVQTDRASLLDLYERHYADEFFVRVNSAPKKAGLNAKEYGVYPSLTAVTGSNFCHIGVDYDPVRGFVKVIAVTDNLVKGAAGSAIQNMNVMFGLDERTGLCHYGL</sequence>
<evidence type="ECO:0000313" key="7">
    <source>
        <dbReference type="EMBL" id="WTZ07733.1"/>
    </source>
</evidence>
<gene>
    <name evidence="5 7" type="primary">argC</name>
    <name evidence="7" type="ORF">OG699_06810</name>
</gene>
<accession>A0AAU3HQL0</accession>
<proteinExistence type="inferred from homology"/>
<dbReference type="InterPro" id="IPR000706">
    <property type="entry name" value="AGPR_type-1"/>
</dbReference>
<evidence type="ECO:0000256" key="1">
    <source>
        <dbReference type="ARBA" id="ARBA00022571"/>
    </source>
</evidence>